<gene>
    <name evidence="2" type="ORF">Sradi_2740100</name>
</gene>
<name>A0AAW2S870_SESRA</name>
<sequence length="218" mass="25307">MRVCDLIDASTREWDFSLVHELFWKEEADTILVIPLSKFDGDDFIVWHHTACGKFSVRSAYHVAASLAHQSQPSTSQSCSSLWKDLWRANVPGKIRVFSWKLAQNALPLGMNLQKRMQDLEVVCPLCQHEEDDTTHDFLLCPFARQVWCMSHLRWAVISDFSSDACGWLEHLAKNFSKADFERVITICWAIWWNRNRSLMERTFMLAGEILSFAVNYC</sequence>
<evidence type="ECO:0000313" key="2">
    <source>
        <dbReference type="EMBL" id="KAL0388583.1"/>
    </source>
</evidence>
<dbReference type="AlphaFoldDB" id="A0AAW2S870"/>
<accession>A0AAW2S870</accession>
<dbReference type="EMBL" id="JACGWJ010000011">
    <property type="protein sequence ID" value="KAL0388583.1"/>
    <property type="molecule type" value="Genomic_DNA"/>
</dbReference>
<feature type="domain" description="Reverse transcriptase zinc-binding" evidence="1">
    <location>
        <begin position="55"/>
        <end position="148"/>
    </location>
</feature>
<evidence type="ECO:0000259" key="1">
    <source>
        <dbReference type="Pfam" id="PF13966"/>
    </source>
</evidence>
<reference evidence="2" key="2">
    <citation type="journal article" date="2024" name="Plant">
        <title>Genomic evolution and insights into agronomic trait innovations of Sesamum species.</title>
        <authorList>
            <person name="Miao H."/>
            <person name="Wang L."/>
            <person name="Qu L."/>
            <person name="Liu H."/>
            <person name="Sun Y."/>
            <person name="Le M."/>
            <person name="Wang Q."/>
            <person name="Wei S."/>
            <person name="Zheng Y."/>
            <person name="Lin W."/>
            <person name="Duan Y."/>
            <person name="Cao H."/>
            <person name="Xiong S."/>
            <person name="Wang X."/>
            <person name="Wei L."/>
            <person name="Li C."/>
            <person name="Ma Q."/>
            <person name="Ju M."/>
            <person name="Zhao R."/>
            <person name="Li G."/>
            <person name="Mu C."/>
            <person name="Tian Q."/>
            <person name="Mei H."/>
            <person name="Zhang T."/>
            <person name="Gao T."/>
            <person name="Zhang H."/>
        </authorList>
    </citation>
    <scope>NUCLEOTIDE SEQUENCE</scope>
    <source>
        <strain evidence="2">G02</strain>
    </source>
</reference>
<dbReference type="Pfam" id="PF13966">
    <property type="entry name" value="zf-RVT"/>
    <property type="match status" value="1"/>
</dbReference>
<comment type="caution">
    <text evidence="2">The sequence shown here is derived from an EMBL/GenBank/DDBJ whole genome shotgun (WGS) entry which is preliminary data.</text>
</comment>
<proteinExistence type="predicted"/>
<organism evidence="2">
    <name type="scientific">Sesamum radiatum</name>
    <name type="common">Black benniseed</name>
    <dbReference type="NCBI Taxonomy" id="300843"/>
    <lineage>
        <taxon>Eukaryota</taxon>
        <taxon>Viridiplantae</taxon>
        <taxon>Streptophyta</taxon>
        <taxon>Embryophyta</taxon>
        <taxon>Tracheophyta</taxon>
        <taxon>Spermatophyta</taxon>
        <taxon>Magnoliopsida</taxon>
        <taxon>eudicotyledons</taxon>
        <taxon>Gunneridae</taxon>
        <taxon>Pentapetalae</taxon>
        <taxon>asterids</taxon>
        <taxon>lamiids</taxon>
        <taxon>Lamiales</taxon>
        <taxon>Pedaliaceae</taxon>
        <taxon>Sesamum</taxon>
    </lineage>
</organism>
<protein>
    <recommendedName>
        <fullName evidence="1">Reverse transcriptase zinc-binding domain-containing protein</fullName>
    </recommendedName>
</protein>
<dbReference type="InterPro" id="IPR026960">
    <property type="entry name" value="RVT-Znf"/>
</dbReference>
<reference evidence="2" key="1">
    <citation type="submission" date="2020-06" db="EMBL/GenBank/DDBJ databases">
        <authorList>
            <person name="Li T."/>
            <person name="Hu X."/>
            <person name="Zhang T."/>
            <person name="Song X."/>
            <person name="Zhang H."/>
            <person name="Dai N."/>
            <person name="Sheng W."/>
            <person name="Hou X."/>
            <person name="Wei L."/>
        </authorList>
    </citation>
    <scope>NUCLEOTIDE SEQUENCE</scope>
    <source>
        <strain evidence="2">G02</strain>
        <tissue evidence="2">Leaf</tissue>
    </source>
</reference>